<feature type="region of interest" description="Disordered" evidence="1">
    <location>
        <begin position="87"/>
        <end position="181"/>
    </location>
</feature>
<dbReference type="InterPro" id="IPR013783">
    <property type="entry name" value="Ig-like_fold"/>
</dbReference>
<feature type="compositionally biased region" description="Basic and acidic residues" evidence="1">
    <location>
        <begin position="110"/>
        <end position="121"/>
    </location>
</feature>
<dbReference type="RefSeq" id="WP_158425324.1">
    <property type="nucleotide sequence ID" value="NZ_JAOQJQ010000003.1"/>
</dbReference>
<sequence>MREKAGFRKKILLPVTLAGIAAALIFTAVFLSTRQAAPDVNPIQGVNDGRSRVFVTGEGYSLNYEQEQEYIKEKQQKEKQIEQEIKQKPEQKKFSQAKATKAPQNQAVTNRKDAEPNDLEKPAGNNGKDTETESEQQPDTESPDEPEQPGGSKDEGSGDEENPGDEGGGTNTDEDGDDQTSKIPVITCNLKDGKEISGDEVTVTVKVQDYKKNYLSSFYVDVLVNGNKVTSSGTTNHVITYRCQELKDGSNEIVIKARDQEGNTAEKRYTVIADADAEKKKGGTVTFTMHANQLGLGTLVHKTAEFYVGESMADVINRECEAAGYQVVSGKSPAQGFYISRIKKKGITDGWSISQEKLDQLGITDTSDLVYQKDSLGEKDFYKDSGWLYSVNGEYLDGMSAVTVYDGDEIVFFFSLDYH</sequence>
<evidence type="ECO:0000256" key="1">
    <source>
        <dbReference type="SAM" id="MobiDB-lite"/>
    </source>
</evidence>
<gene>
    <name evidence="2" type="ORF">OCV88_09790</name>
</gene>
<keyword evidence="3" id="KW-1185">Reference proteome</keyword>
<proteinExistence type="predicted"/>
<organism evidence="2 3">
    <name type="scientific">Brotonthovivens ammoniilytica</name>
    <dbReference type="NCBI Taxonomy" id="2981725"/>
    <lineage>
        <taxon>Bacteria</taxon>
        <taxon>Bacillati</taxon>
        <taxon>Bacillota</taxon>
        <taxon>Clostridia</taxon>
        <taxon>Lachnospirales</taxon>
        <taxon>Lachnospiraceae</taxon>
        <taxon>Brotonthovivens</taxon>
    </lineage>
</organism>
<protein>
    <submittedName>
        <fullName evidence="2">DUF4430 domain-containing protein</fullName>
    </submittedName>
</protein>
<name>A0ABT2TLB0_9FIRM</name>
<dbReference type="Proteomes" id="UP001652442">
    <property type="component" value="Unassembled WGS sequence"/>
</dbReference>
<dbReference type="EMBL" id="JAOQJQ010000003">
    <property type="protein sequence ID" value="MCU6762626.1"/>
    <property type="molecule type" value="Genomic_DNA"/>
</dbReference>
<reference evidence="2 3" key="1">
    <citation type="journal article" date="2021" name="ISME Commun">
        <title>Automated analysis of genomic sequences facilitates high-throughput and comprehensive description of bacteria.</title>
        <authorList>
            <person name="Hitch T.C.A."/>
        </authorList>
    </citation>
    <scope>NUCLEOTIDE SEQUENCE [LARGE SCALE GENOMIC DNA]</scope>
    <source>
        <strain evidence="2 3">Sanger_109</strain>
    </source>
</reference>
<evidence type="ECO:0000313" key="2">
    <source>
        <dbReference type="EMBL" id="MCU6762626.1"/>
    </source>
</evidence>
<comment type="caution">
    <text evidence="2">The sequence shown here is derived from an EMBL/GenBank/DDBJ whole genome shotgun (WGS) entry which is preliminary data.</text>
</comment>
<evidence type="ECO:0000313" key="3">
    <source>
        <dbReference type="Proteomes" id="UP001652442"/>
    </source>
</evidence>
<accession>A0ABT2TLB0</accession>
<dbReference type="Gene3D" id="2.60.40.10">
    <property type="entry name" value="Immunoglobulins"/>
    <property type="match status" value="1"/>
</dbReference>
<feature type="compositionally biased region" description="Acidic residues" evidence="1">
    <location>
        <begin position="132"/>
        <end position="147"/>
    </location>
</feature>